<dbReference type="EMBL" id="CP068148">
    <property type="protein sequence ID" value="QQU53607.1"/>
    <property type="molecule type" value="Genomic_DNA"/>
</dbReference>
<dbReference type="InterPro" id="IPR043019">
    <property type="entry name" value="GrlR_sf"/>
</dbReference>
<proteinExistence type="predicted"/>
<accession>A0ABX7CYD5</accession>
<reference evidence="1 2" key="1">
    <citation type="submission" date="2021-01" db="EMBL/GenBank/DDBJ databases">
        <title>FDA dAtabase for Regulatory Grade micrObial Sequences (FDA-ARGOS): Supporting development and validation of Infectious Disease Dx tests.</title>
        <authorList>
            <person name="Blissenbach B."/>
            <person name="Krut O."/>
            <person name="Tallon L."/>
            <person name="Sadzewicz L."/>
            <person name="Zhao X."/>
            <person name="Boylan J."/>
            <person name="Ott S."/>
            <person name="Bowen H."/>
            <person name="Vavikolanu K."/>
            <person name="Mehta A."/>
            <person name="Aluvathingal J."/>
            <person name="Nadendla S."/>
            <person name="Yan Y."/>
            <person name="Sichtig H."/>
        </authorList>
    </citation>
    <scope>NUCLEOTIDE SEQUENCE [LARGE SCALE GENOMIC DNA]</scope>
    <source>
        <strain evidence="1 2">FDAARGOS_1081</strain>
    </source>
</reference>
<name>A0ABX7CYD5_SERLI</name>
<dbReference type="Proteomes" id="UP000595237">
    <property type="component" value="Chromosome"/>
</dbReference>
<sequence>MKNGIYFITFSSNNNDVGQGTVVVKDDAINGGDFGFTYQGHIEGNKLDLHVSQHNPQAVNVIQGVKNYTMEMVIEDAHGGYVLSGAVRGMPQAQLKVAAKFIGDLV</sequence>
<gene>
    <name evidence="1" type="ORF">I6I38_14785</name>
</gene>
<keyword evidence="2" id="KW-1185">Reference proteome</keyword>
<dbReference type="RefSeq" id="WP_201895433.1">
    <property type="nucleotide sequence ID" value="NZ_CP068148.1"/>
</dbReference>
<dbReference type="Gene3D" id="2.40.128.380">
    <property type="entry name" value="T3SS negative regulator GrlR"/>
    <property type="match status" value="1"/>
</dbReference>
<evidence type="ECO:0000313" key="1">
    <source>
        <dbReference type="EMBL" id="QQU53607.1"/>
    </source>
</evidence>
<organism evidence="1 2">
    <name type="scientific">Serratia liquefaciens</name>
    <dbReference type="NCBI Taxonomy" id="614"/>
    <lineage>
        <taxon>Bacteria</taxon>
        <taxon>Pseudomonadati</taxon>
        <taxon>Pseudomonadota</taxon>
        <taxon>Gammaproteobacteria</taxon>
        <taxon>Enterobacterales</taxon>
        <taxon>Yersiniaceae</taxon>
        <taxon>Serratia</taxon>
    </lineage>
</organism>
<evidence type="ECO:0000313" key="2">
    <source>
        <dbReference type="Proteomes" id="UP000595237"/>
    </source>
</evidence>
<protein>
    <submittedName>
        <fullName evidence="1">Negative regulator GrlR</fullName>
    </submittedName>
</protein>